<accession>A0A9P8EKZ1</accession>
<gene>
    <name evidence="1" type="ORF">KCU76_g5963</name>
</gene>
<evidence type="ECO:0000313" key="2">
    <source>
        <dbReference type="Proteomes" id="UP000779574"/>
    </source>
</evidence>
<dbReference type="OrthoDB" id="4483229at2759"/>
<reference evidence="1" key="1">
    <citation type="journal article" date="2021" name="J Fungi (Basel)">
        <title>Virulence traits and population genomics of the black yeast Aureobasidium melanogenum.</title>
        <authorList>
            <person name="Cernosa A."/>
            <person name="Sun X."/>
            <person name="Gostincar C."/>
            <person name="Fang C."/>
            <person name="Gunde-Cimerman N."/>
            <person name="Song Z."/>
        </authorList>
    </citation>
    <scope>NUCLEOTIDE SEQUENCE</scope>
    <source>
        <strain evidence="1">EXF-9911</strain>
    </source>
</reference>
<comment type="caution">
    <text evidence="1">The sequence shown here is derived from an EMBL/GenBank/DDBJ whole genome shotgun (WGS) entry which is preliminary data.</text>
</comment>
<dbReference type="Proteomes" id="UP000779574">
    <property type="component" value="Unassembled WGS sequence"/>
</dbReference>
<evidence type="ECO:0000313" key="1">
    <source>
        <dbReference type="EMBL" id="KAG9693458.1"/>
    </source>
</evidence>
<sequence length="163" mass="18690">MAPTMHPIVCAAPPTKELMDHFIVTSGYEEEWWECVFVDDLTNYYDEISSPPVESASNPNSPFINKTPNECHNLLLKLREDTESEITTEFFMIMDERSMRDDTVLLVSVTGDRDEETGMREALTLRAGFEVAARELMLYSIGHWTIEEDVERVSGQEDDVYRG</sequence>
<organism evidence="1 2">
    <name type="scientific">Aureobasidium melanogenum</name>
    <name type="common">Aureobasidium pullulans var. melanogenum</name>
    <dbReference type="NCBI Taxonomy" id="46634"/>
    <lineage>
        <taxon>Eukaryota</taxon>
        <taxon>Fungi</taxon>
        <taxon>Dikarya</taxon>
        <taxon>Ascomycota</taxon>
        <taxon>Pezizomycotina</taxon>
        <taxon>Dothideomycetes</taxon>
        <taxon>Dothideomycetidae</taxon>
        <taxon>Dothideales</taxon>
        <taxon>Saccotheciaceae</taxon>
        <taxon>Aureobasidium</taxon>
    </lineage>
</organism>
<feature type="non-terminal residue" evidence="1">
    <location>
        <position position="163"/>
    </location>
</feature>
<dbReference type="EMBL" id="JAHFXF010000193">
    <property type="protein sequence ID" value="KAG9693458.1"/>
    <property type="molecule type" value="Genomic_DNA"/>
</dbReference>
<proteinExistence type="predicted"/>
<dbReference type="AlphaFoldDB" id="A0A9P8EKZ1"/>
<reference evidence="1" key="2">
    <citation type="submission" date="2021-08" db="EMBL/GenBank/DDBJ databases">
        <authorList>
            <person name="Gostincar C."/>
            <person name="Sun X."/>
            <person name="Song Z."/>
            <person name="Gunde-Cimerman N."/>
        </authorList>
    </citation>
    <scope>NUCLEOTIDE SEQUENCE</scope>
    <source>
        <strain evidence="1">EXF-9911</strain>
    </source>
</reference>
<name>A0A9P8EKZ1_AURME</name>
<protein>
    <submittedName>
        <fullName evidence="1">Uncharacterized protein</fullName>
    </submittedName>
</protein>